<comment type="caution">
    <text evidence="2">The sequence shown here is derived from an EMBL/GenBank/DDBJ whole genome shotgun (WGS) entry which is preliminary data.</text>
</comment>
<organism evidence="2 3">
    <name type="scientific">Sphingomonas jeddahensis</name>
    <dbReference type="NCBI Taxonomy" id="1915074"/>
    <lineage>
        <taxon>Bacteria</taxon>
        <taxon>Pseudomonadati</taxon>
        <taxon>Pseudomonadota</taxon>
        <taxon>Alphaproteobacteria</taxon>
        <taxon>Sphingomonadales</taxon>
        <taxon>Sphingomonadaceae</taxon>
        <taxon>Sphingomonas</taxon>
    </lineage>
</organism>
<protein>
    <submittedName>
        <fullName evidence="2">Uncharacterized protein</fullName>
    </submittedName>
</protein>
<evidence type="ECO:0000256" key="1">
    <source>
        <dbReference type="SAM" id="MobiDB-lite"/>
    </source>
</evidence>
<evidence type="ECO:0000313" key="2">
    <source>
        <dbReference type="EMBL" id="ONF95071.1"/>
    </source>
</evidence>
<evidence type="ECO:0000313" key="3">
    <source>
        <dbReference type="Proteomes" id="UP000188729"/>
    </source>
</evidence>
<gene>
    <name evidence="2" type="ORF">SPHI_27740</name>
</gene>
<dbReference type="EMBL" id="MPSB01000017">
    <property type="protein sequence ID" value="ONF95071.1"/>
    <property type="molecule type" value="Genomic_DNA"/>
</dbReference>
<dbReference type="Proteomes" id="UP000188729">
    <property type="component" value="Unassembled WGS sequence"/>
</dbReference>
<keyword evidence="3" id="KW-1185">Reference proteome</keyword>
<accession>A0A1V2EQW2</accession>
<dbReference type="AlphaFoldDB" id="A0A1V2EQW2"/>
<proteinExistence type="predicted"/>
<reference evidence="2 3" key="1">
    <citation type="submission" date="2016-11" db="EMBL/GenBank/DDBJ databases">
        <title>Genome sequence of Sphingomonas jeddahensis G39.</title>
        <authorList>
            <person name="Poehlein A."/>
            <person name="Wuebbeler J.H."/>
            <person name="Steinbuechel A."/>
            <person name="Daniel R."/>
        </authorList>
    </citation>
    <scope>NUCLEOTIDE SEQUENCE [LARGE SCALE GENOMIC DNA]</scope>
    <source>
        <strain evidence="2 3">G39</strain>
    </source>
</reference>
<name>A0A1V2EQW2_9SPHN</name>
<feature type="region of interest" description="Disordered" evidence="1">
    <location>
        <begin position="70"/>
        <end position="93"/>
    </location>
</feature>
<sequence>MSDTAEPVPKQRTDVYHRERAIMERRAATKAHDVRARAAHLELAYQHDLAQAIAWHRADLTFDPAATLRVGTGADQTPSQASGGGRSTDAKST</sequence>
<dbReference type="RefSeq" id="WP_076745528.1">
    <property type="nucleotide sequence ID" value="NZ_MPSB01000017.1"/>
</dbReference>